<evidence type="ECO:0000256" key="10">
    <source>
        <dbReference type="ARBA" id="ARBA00023157"/>
    </source>
</evidence>
<dbReference type="GO" id="GO:0033906">
    <property type="term" value="F:hyaluronoglucuronidase activity"/>
    <property type="evidence" value="ECO:0007669"/>
    <property type="project" value="TreeGrafter"/>
</dbReference>
<reference evidence="23" key="2">
    <citation type="submission" date="2025-08" db="UniProtKB">
        <authorList>
            <consortium name="Ensembl"/>
        </authorList>
    </citation>
    <scope>IDENTIFICATION</scope>
</reference>
<dbReference type="Pfam" id="PF01630">
    <property type="entry name" value="Glyco_hydro_56"/>
    <property type="match status" value="1"/>
</dbReference>
<feature type="disulfide bond" evidence="20">
    <location>
        <begin position="214"/>
        <end position="230"/>
    </location>
</feature>
<evidence type="ECO:0000256" key="11">
    <source>
        <dbReference type="ARBA" id="ARBA00023170"/>
    </source>
</evidence>
<keyword evidence="5" id="KW-0245">EGF-like domain</keyword>
<organism evidence="23 24">
    <name type="scientific">Denticeps clupeoides</name>
    <name type="common">denticle herring</name>
    <dbReference type="NCBI Taxonomy" id="299321"/>
    <lineage>
        <taxon>Eukaryota</taxon>
        <taxon>Metazoa</taxon>
        <taxon>Chordata</taxon>
        <taxon>Craniata</taxon>
        <taxon>Vertebrata</taxon>
        <taxon>Euteleostomi</taxon>
        <taxon>Actinopterygii</taxon>
        <taxon>Neopterygii</taxon>
        <taxon>Teleostei</taxon>
        <taxon>Clupei</taxon>
        <taxon>Clupeiformes</taxon>
        <taxon>Denticipitoidei</taxon>
        <taxon>Denticipitidae</taxon>
        <taxon>Denticeps</taxon>
    </lineage>
</organism>
<dbReference type="PIRSF" id="PIRSF038193">
    <property type="entry name" value="Hyaluronidase"/>
    <property type="match status" value="1"/>
</dbReference>
<sequence length="479" mass="54044">MARWPANKWRVCLLLLSLVWPSFASPGDPKPTKWPLYPHKPLLLAWNAPTKDCDTRHGVHLQLEQFLLMASPNENPKPHLTVFHKDLGLYPHIARDGTLVNNGLPQSVSLSRHLEEVLERVKRYIQPNAMGLAIIDWEEWRPLWSRNWDTKDVYRNQSRELVAQKNPTWPQNQVSKVAHQEFELSGRKLMLETLRLAKSLRPEQLWGFYLFPDCYNHNYRNSLENYTGRCPDVEVARNEQLRWLWLESSALFPSIYLDPVLRSTPFARLYTRNRVKEGMRLASAGEGLARPVFVCASPTYTKELQVLSEDDLVATIGESVALGAAGVILWGDDSYAASRESCASMNQYVSGPLGRYLLNVTTAAEHCSRALCGSNGRCLRRRADADAYLHLSPLARRIAADRAGRLRVEAVGEGARDGDEDWAQDFRCQCFSGFLGDGCAQSDPAHQRGAAPTLGAWRAWPTLPLLLVAVTVSRGHLVK</sequence>
<dbReference type="PANTHER" id="PTHR11769">
    <property type="entry name" value="HYALURONIDASE"/>
    <property type="match status" value="1"/>
</dbReference>
<proteinExistence type="inferred from homology"/>
<keyword evidence="24" id="KW-1185">Reference proteome</keyword>
<evidence type="ECO:0000256" key="18">
    <source>
        <dbReference type="PIRSR" id="PIRSR038193-1"/>
    </source>
</evidence>
<evidence type="ECO:0000256" key="1">
    <source>
        <dbReference type="ARBA" id="ARBA00000251"/>
    </source>
</evidence>
<dbReference type="Ensembl" id="ENSDCDT00010062876.1">
    <property type="protein sequence ID" value="ENSDCDP00010052393.1"/>
    <property type="gene ID" value="ENSDCDG00010030648.1"/>
</dbReference>
<keyword evidence="8 21" id="KW-0378">Hydrolase</keyword>
<reference evidence="23 24" key="1">
    <citation type="submission" date="2020-06" db="EMBL/GenBank/DDBJ databases">
        <authorList>
            <consortium name="Wellcome Sanger Institute Data Sharing"/>
        </authorList>
    </citation>
    <scope>NUCLEOTIDE SEQUENCE [LARGE SCALE GENOMIC DNA]</scope>
</reference>
<keyword evidence="9" id="KW-0472">Membrane</keyword>
<comment type="catalytic activity">
    <reaction evidence="1 21">
        <text>Random hydrolysis of (1-&gt;4)-linkages between N-acetyl-beta-D-glucosamine and D-glucuronate residues in hyaluronate.</text>
        <dbReference type="EC" id="3.2.1.35"/>
    </reaction>
</comment>
<feature type="disulfide bond" evidence="20">
    <location>
        <begin position="367"/>
        <end position="378"/>
    </location>
</feature>
<dbReference type="GO" id="GO:0031410">
    <property type="term" value="C:cytoplasmic vesicle"/>
    <property type="evidence" value="ECO:0007669"/>
    <property type="project" value="TreeGrafter"/>
</dbReference>
<dbReference type="GO" id="GO:0004415">
    <property type="term" value="F:hyalurononglucosaminidase activity"/>
    <property type="evidence" value="ECO:0007669"/>
    <property type="project" value="UniProtKB-UniRule"/>
</dbReference>
<feature type="chain" id="PRO_5044265789" description="Hyaluronidase" evidence="22">
    <location>
        <begin position="25"/>
        <end position="479"/>
    </location>
</feature>
<reference evidence="23" key="3">
    <citation type="submission" date="2025-09" db="UniProtKB">
        <authorList>
            <consortium name="Ensembl"/>
        </authorList>
    </citation>
    <scope>IDENTIFICATION</scope>
</reference>
<evidence type="ECO:0000256" key="8">
    <source>
        <dbReference type="ARBA" id="ARBA00022801"/>
    </source>
</evidence>
<comment type="subcellular location">
    <subcellularLocation>
        <location evidence="2">Cell membrane</location>
        <topology evidence="2">Lipid-anchor</topology>
        <topology evidence="2">GPI-anchor</topology>
    </subcellularLocation>
</comment>
<evidence type="ECO:0000256" key="5">
    <source>
        <dbReference type="ARBA" id="ARBA00022536"/>
    </source>
</evidence>
<name>A0AAY4E430_9TELE</name>
<dbReference type="PANTHER" id="PTHR11769:SF6">
    <property type="entry name" value="HYALURONIDASE-2"/>
    <property type="match status" value="1"/>
</dbReference>
<protein>
    <recommendedName>
        <fullName evidence="21">Hyaluronidase</fullName>
        <ecNumber evidence="21">3.2.1.35</ecNumber>
    </recommendedName>
</protein>
<feature type="glycosylation site" description="N-linked (GlcNAc...) asparagine" evidence="19">
    <location>
        <position position="359"/>
    </location>
</feature>
<comment type="subunit">
    <text evidence="16">Interacts with MST1R.</text>
</comment>
<keyword evidence="6" id="KW-0336">GPI-anchor</keyword>
<evidence type="ECO:0000256" key="12">
    <source>
        <dbReference type="ARBA" id="ARBA00023180"/>
    </source>
</evidence>
<dbReference type="PRINTS" id="PR00846">
    <property type="entry name" value="GLHYDRLASE56"/>
</dbReference>
<evidence type="ECO:0000256" key="22">
    <source>
        <dbReference type="SAM" id="SignalP"/>
    </source>
</evidence>
<evidence type="ECO:0000256" key="15">
    <source>
        <dbReference type="ARBA" id="ARBA00093332"/>
    </source>
</evidence>
<evidence type="ECO:0000256" key="13">
    <source>
        <dbReference type="ARBA" id="ARBA00023288"/>
    </source>
</evidence>
<evidence type="ECO:0000256" key="17">
    <source>
        <dbReference type="PIRNR" id="PIRNR038193"/>
    </source>
</evidence>
<evidence type="ECO:0000256" key="9">
    <source>
        <dbReference type="ARBA" id="ARBA00023136"/>
    </source>
</evidence>
<dbReference type="Proteomes" id="UP000694580">
    <property type="component" value="Chromosome 12"/>
</dbReference>
<evidence type="ECO:0000256" key="2">
    <source>
        <dbReference type="ARBA" id="ARBA00004609"/>
    </source>
</evidence>
<evidence type="ECO:0000256" key="4">
    <source>
        <dbReference type="ARBA" id="ARBA00022475"/>
    </source>
</evidence>
<dbReference type="InterPro" id="IPR013785">
    <property type="entry name" value="Aldolase_TIM"/>
</dbReference>
<keyword evidence="10 20" id="KW-1015">Disulfide bond</keyword>
<dbReference type="RefSeq" id="XP_028855135.1">
    <property type="nucleotide sequence ID" value="XM_028999302.1"/>
</dbReference>
<feature type="active site" description="Proton donor" evidence="18">
    <location>
        <position position="138"/>
    </location>
</feature>
<keyword evidence="7 22" id="KW-0732">Signal</keyword>
<evidence type="ECO:0000256" key="20">
    <source>
        <dbReference type="PIRSR" id="PIRSR038193-3"/>
    </source>
</evidence>
<evidence type="ECO:0000313" key="24">
    <source>
        <dbReference type="Proteomes" id="UP000694580"/>
    </source>
</evidence>
<evidence type="ECO:0000256" key="16">
    <source>
        <dbReference type="ARBA" id="ARBA00093545"/>
    </source>
</evidence>
<feature type="disulfide bond" evidence="20">
    <location>
        <begin position="372"/>
        <end position="428"/>
    </location>
</feature>
<dbReference type="InterPro" id="IPR017853">
    <property type="entry name" value="GH"/>
</dbReference>
<keyword evidence="13" id="KW-0449">Lipoprotein</keyword>
<dbReference type="InterPro" id="IPR018155">
    <property type="entry name" value="Hyaluronidase"/>
</dbReference>
<keyword evidence="12" id="KW-0325">Glycoprotein</keyword>
<dbReference type="GO" id="GO:0005886">
    <property type="term" value="C:plasma membrane"/>
    <property type="evidence" value="ECO:0007669"/>
    <property type="project" value="UniProtKB-SubCell"/>
</dbReference>
<feature type="disulfide bond" evidence="20">
    <location>
        <begin position="53"/>
        <end position="342"/>
    </location>
</feature>
<feature type="signal peptide" evidence="22">
    <location>
        <begin position="1"/>
        <end position="24"/>
    </location>
</feature>
<accession>A0AAY4E430</accession>
<evidence type="ECO:0000256" key="21">
    <source>
        <dbReference type="RuleBase" id="RU610713"/>
    </source>
</evidence>
<comment type="similarity">
    <text evidence="3 17 21">Belongs to the glycosyl hydrolase 56 family.</text>
</comment>
<dbReference type="SUPFAM" id="SSF51445">
    <property type="entry name" value="(Trans)glycosidases"/>
    <property type="match status" value="1"/>
</dbReference>
<dbReference type="FunFam" id="3.20.20.70:FF:000065">
    <property type="entry name" value="Hyaluronidase"/>
    <property type="match status" value="1"/>
</dbReference>
<dbReference type="GeneTree" id="ENSGT01020000230364"/>
<evidence type="ECO:0000256" key="7">
    <source>
        <dbReference type="ARBA" id="ARBA00022729"/>
    </source>
</evidence>
<keyword evidence="14 21" id="KW-0326">Glycosidase</keyword>
<dbReference type="EC" id="3.2.1.35" evidence="21"/>
<dbReference type="Gene3D" id="3.20.20.70">
    <property type="entry name" value="Aldolase class I"/>
    <property type="match status" value="1"/>
</dbReference>
<gene>
    <name evidence="23" type="primary">hyal2a</name>
</gene>
<dbReference type="GO" id="GO:0098552">
    <property type="term" value="C:side of membrane"/>
    <property type="evidence" value="ECO:0007669"/>
    <property type="project" value="UniProtKB-KW"/>
</dbReference>
<keyword evidence="4" id="KW-1003">Cell membrane</keyword>
<evidence type="ECO:0000256" key="6">
    <source>
        <dbReference type="ARBA" id="ARBA00022622"/>
    </source>
</evidence>
<dbReference type="GO" id="GO:0005975">
    <property type="term" value="P:carbohydrate metabolic process"/>
    <property type="evidence" value="ECO:0007669"/>
    <property type="project" value="UniProtKB-UniRule"/>
</dbReference>
<dbReference type="GeneID" id="114801245"/>
<keyword evidence="11" id="KW-0675">Receptor</keyword>
<dbReference type="GO" id="GO:0030214">
    <property type="term" value="P:hyaluronan catabolic process"/>
    <property type="evidence" value="ECO:0007669"/>
    <property type="project" value="TreeGrafter"/>
</dbReference>
<feature type="disulfide bond" evidence="20">
    <location>
        <begin position="430"/>
        <end position="439"/>
    </location>
</feature>
<comment type="function">
    <text evidence="15">Catalyzes hyaluronan degradation into small fragments that are endocytosed and degraded in lysosomes by HYAL1 and exoglycosidases. Essential for the breakdown of extracellular matrix hyaluronan.</text>
</comment>
<dbReference type="AlphaFoldDB" id="A0AAY4E430"/>
<evidence type="ECO:0000256" key="3">
    <source>
        <dbReference type="ARBA" id="ARBA00008871"/>
    </source>
</evidence>
<dbReference type="RefSeq" id="XP_028855137.1">
    <property type="nucleotide sequence ID" value="XM_028999304.1"/>
</dbReference>
<evidence type="ECO:0000313" key="23">
    <source>
        <dbReference type="Ensembl" id="ENSDCDP00010052393.1"/>
    </source>
</evidence>
<evidence type="ECO:0000256" key="14">
    <source>
        <dbReference type="ARBA" id="ARBA00023295"/>
    </source>
</evidence>
<evidence type="ECO:0000256" key="19">
    <source>
        <dbReference type="PIRSR" id="PIRSR038193-2"/>
    </source>
</evidence>